<evidence type="ECO:0000256" key="1">
    <source>
        <dbReference type="ARBA" id="ARBA00022490"/>
    </source>
</evidence>
<comment type="catalytic activity">
    <reaction evidence="6">
        <text>adenosine(1618) in 23S rRNA + S-adenosyl-L-methionine = N(6)-methyladenosine(1618) in 23S rRNA + S-adenosyl-L-homocysteine + H(+)</text>
        <dbReference type="Rhea" id="RHEA:16497"/>
        <dbReference type="Rhea" id="RHEA-COMP:10229"/>
        <dbReference type="Rhea" id="RHEA-COMP:10231"/>
        <dbReference type="ChEBI" id="CHEBI:15378"/>
        <dbReference type="ChEBI" id="CHEBI:57856"/>
        <dbReference type="ChEBI" id="CHEBI:59789"/>
        <dbReference type="ChEBI" id="CHEBI:74411"/>
        <dbReference type="ChEBI" id="CHEBI:74449"/>
        <dbReference type="EC" id="2.1.1.181"/>
    </reaction>
</comment>
<keyword evidence="3 6" id="KW-0489">Methyltransferase</keyword>
<keyword evidence="2 6" id="KW-0698">rRNA processing</keyword>
<feature type="compositionally biased region" description="Basic residues" evidence="7">
    <location>
        <begin position="15"/>
        <end position="24"/>
    </location>
</feature>
<dbReference type="CDD" id="cd02440">
    <property type="entry name" value="AdoMet_MTases"/>
    <property type="match status" value="1"/>
</dbReference>
<evidence type="ECO:0000256" key="4">
    <source>
        <dbReference type="ARBA" id="ARBA00022679"/>
    </source>
</evidence>
<evidence type="ECO:0000256" key="2">
    <source>
        <dbReference type="ARBA" id="ARBA00022552"/>
    </source>
</evidence>
<dbReference type="Gene3D" id="3.40.50.150">
    <property type="entry name" value="Vaccinia Virus protein VP39"/>
    <property type="match status" value="1"/>
</dbReference>
<keyword evidence="9" id="KW-1185">Reference proteome</keyword>
<dbReference type="SUPFAM" id="SSF53335">
    <property type="entry name" value="S-adenosyl-L-methionine-dependent methyltransferases"/>
    <property type="match status" value="1"/>
</dbReference>
<dbReference type="NCBIfam" id="NF008725">
    <property type="entry name" value="PRK11727.1"/>
    <property type="match status" value="1"/>
</dbReference>
<comment type="subcellular location">
    <subcellularLocation>
        <location evidence="6">Cytoplasm</location>
    </subcellularLocation>
</comment>
<dbReference type="GO" id="GO:0052907">
    <property type="term" value="F:23S rRNA (adenine(1618)-N(6))-methyltransferase activity"/>
    <property type="evidence" value="ECO:0007669"/>
    <property type="project" value="UniProtKB-EC"/>
</dbReference>
<keyword evidence="4 6" id="KW-0808">Transferase</keyword>
<gene>
    <name evidence="6 8" type="primary">rlmF</name>
    <name evidence="8" type="ORF">H7U12_01815</name>
</gene>
<accession>A0ABR6VMI4</accession>
<evidence type="ECO:0000256" key="5">
    <source>
        <dbReference type="ARBA" id="ARBA00022691"/>
    </source>
</evidence>
<evidence type="ECO:0000313" key="9">
    <source>
        <dbReference type="Proteomes" id="UP000659698"/>
    </source>
</evidence>
<sequence length="328" mass="37159">MLPKKKEHPEEKSGLHPRNKHRKRYDFQQLIKSSPELRPYVRVNEFRDESIDFFNPEAVKALNKALLKQYYGIGYWDIPKNYLCPPIPGRADYLHYVADLLGSMQPDGQKNKVPRGPQIKVLDVGVGANCVYPIIGNREYGWSFIGADIDPVSIASAQKIVDKNLSLQGQIECRWQPNPKHIFQGILKQDERIDLSICNPPFHASSAEAQSGSVRKLRNLKQKSIAKPVLNFGGQSNELWCEGGESRFIGNMIQESKQFAGSCLWFSTLVSKSAHLKEAYKALQAVGAVEVKTIPMSQGNKTSRMVAWTFLTPEQQKSWVQTRWKESS</sequence>
<evidence type="ECO:0000256" key="6">
    <source>
        <dbReference type="HAMAP-Rule" id="MF_01848"/>
    </source>
</evidence>
<keyword evidence="1 6" id="KW-0963">Cytoplasm</keyword>
<comment type="caution">
    <text evidence="8">The sequence shown here is derived from an EMBL/GenBank/DDBJ whole genome shotgun (WGS) entry which is preliminary data.</text>
</comment>
<protein>
    <recommendedName>
        <fullName evidence="6">Ribosomal RNA large subunit methyltransferase F</fullName>
        <ecNumber evidence="6">2.1.1.181</ecNumber>
    </recommendedName>
    <alternativeName>
        <fullName evidence="6">23S rRNA mA1618 methyltransferase</fullName>
    </alternativeName>
    <alternativeName>
        <fullName evidence="6">rRNA adenine N-6-methyltransferase</fullName>
    </alternativeName>
</protein>
<evidence type="ECO:0000256" key="7">
    <source>
        <dbReference type="SAM" id="MobiDB-lite"/>
    </source>
</evidence>
<dbReference type="Proteomes" id="UP000659698">
    <property type="component" value="Unassembled WGS sequence"/>
</dbReference>
<dbReference type="InterPro" id="IPR016909">
    <property type="entry name" value="rRNA_lsu_MeTfrase_F"/>
</dbReference>
<keyword evidence="5 6" id="KW-0949">S-adenosyl-L-methionine</keyword>
<dbReference type="InterPro" id="IPR010286">
    <property type="entry name" value="METTL16/RlmF"/>
</dbReference>
<dbReference type="Pfam" id="PF05971">
    <property type="entry name" value="Methyltransf_10"/>
    <property type="match status" value="1"/>
</dbReference>
<dbReference type="PANTHER" id="PTHR13393:SF0">
    <property type="entry name" value="RNA N6-ADENOSINE-METHYLTRANSFERASE METTL16"/>
    <property type="match status" value="1"/>
</dbReference>
<dbReference type="EC" id="2.1.1.181" evidence="6"/>
<comment type="function">
    <text evidence="6">Specifically methylates the adenine in position 1618 of 23S rRNA.</text>
</comment>
<dbReference type="PIRSF" id="PIRSF029038">
    <property type="entry name" value="Mtase_YbiN_prd"/>
    <property type="match status" value="1"/>
</dbReference>
<dbReference type="InterPro" id="IPR029063">
    <property type="entry name" value="SAM-dependent_MTases_sf"/>
</dbReference>
<dbReference type="EMBL" id="JACOAF010000004">
    <property type="protein sequence ID" value="MBC3538397.1"/>
    <property type="molecule type" value="Genomic_DNA"/>
</dbReference>
<feature type="region of interest" description="Disordered" evidence="7">
    <location>
        <begin position="1"/>
        <end position="26"/>
    </location>
</feature>
<comment type="similarity">
    <text evidence="6">Belongs to the methyltransferase superfamily. METTL16/RlmF family.</text>
</comment>
<proteinExistence type="inferred from homology"/>
<reference evidence="8 9" key="1">
    <citation type="journal article" date="2019" name="Int. J. Syst. Evol. Microbiol.">
        <title>Rufibacter sediminis sp. nov., isolated from freshwater lake sediment.</title>
        <authorList>
            <person name="Qu J.H."/>
            <person name="Zhang L.J."/>
            <person name="Fu Y.H."/>
            <person name="Li H.F."/>
        </authorList>
    </citation>
    <scope>NUCLEOTIDE SEQUENCE [LARGE SCALE GENOMIC DNA]</scope>
    <source>
        <strain evidence="8 9">H-1</strain>
    </source>
</reference>
<evidence type="ECO:0000256" key="3">
    <source>
        <dbReference type="ARBA" id="ARBA00022603"/>
    </source>
</evidence>
<organism evidence="8 9">
    <name type="scientific">Rufibacter sediminis</name>
    <dbReference type="NCBI Taxonomy" id="2762756"/>
    <lineage>
        <taxon>Bacteria</taxon>
        <taxon>Pseudomonadati</taxon>
        <taxon>Bacteroidota</taxon>
        <taxon>Cytophagia</taxon>
        <taxon>Cytophagales</taxon>
        <taxon>Hymenobacteraceae</taxon>
        <taxon>Rufibacter</taxon>
    </lineage>
</organism>
<name>A0ABR6VMI4_9BACT</name>
<dbReference type="PANTHER" id="PTHR13393">
    <property type="entry name" value="SAM-DEPENDENT METHYLTRANSFERASE"/>
    <property type="match status" value="1"/>
</dbReference>
<evidence type="ECO:0000313" key="8">
    <source>
        <dbReference type="EMBL" id="MBC3538397.1"/>
    </source>
</evidence>
<dbReference type="HAMAP" id="MF_01848">
    <property type="entry name" value="23SrRNA_methyltr_F"/>
    <property type="match status" value="1"/>
</dbReference>